<evidence type="ECO:0000256" key="5">
    <source>
        <dbReference type="ARBA" id="ARBA00023128"/>
    </source>
</evidence>
<keyword evidence="6 8" id="KW-0342">GTP-binding</keyword>
<keyword evidence="11" id="KW-1185">Reference proteome</keyword>
<dbReference type="GO" id="GO:0005743">
    <property type="term" value="C:mitochondrial inner membrane"/>
    <property type="evidence" value="ECO:0007669"/>
    <property type="project" value="UniProtKB-SubCell"/>
</dbReference>
<comment type="caution">
    <text evidence="10">The sequence shown here is derived from an EMBL/GenBank/DDBJ whole genome shotgun (WGS) entry which is preliminary data.</text>
</comment>
<organism evidence="10 11">
    <name type="scientific">Pinctada imbricata</name>
    <name type="common">Atlantic pearl-oyster</name>
    <name type="synonym">Pinctada martensii</name>
    <dbReference type="NCBI Taxonomy" id="66713"/>
    <lineage>
        <taxon>Eukaryota</taxon>
        <taxon>Metazoa</taxon>
        <taxon>Spiralia</taxon>
        <taxon>Lophotrochozoa</taxon>
        <taxon>Mollusca</taxon>
        <taxon>Bivalvia</taxon>
        <taxon>Autobranchia</taxon>
        <taxon>Pteriomorphia</taxon>
        <taxon>Pterioida</taxon>
        <taxon>Pterioidea</taxon>
        <taxon>Pteriidae</taxon>
        <taxon>Pinctada</taxon>
    </lineage>
</organism>
<keyword evidence="8" id="KW-0648">Protein biosynthesis</keyword>
<evidence type="ECO:0000256" key="7">
    <source>
        <dbReference type="ARBA" id="ARBA00023136"/>
    </source>
</evidence>
<dbReference type="InterPro" id="IPR035654">
    <property type="entry name" value="LepA_IV"/>
</dbReference>
<dbReference type="InterPro" id="IPR009000">
    <property type="entry name" value="Transl_B-barrel_sf"/>
</dbReference>
<dbReference type="PANTHER" id="PTHR43512:SF7">
    <property type="entry name" value="TRANSLATION FACTOR GUF1, MITOCHONDRIAL"/>
    <property type="match status" value="1"/>
</dbReference>
<dbReference type="AlphaFoldDB" id="A0AA88Y959"/>
<comment type="catalytic activity">
    <reaction evidence="8">
        <text>GTP + H2O = GDP + phosphate + H(+)</text>
        <dbReference type="Rhea" id="RHEA:19669"/>
        <dbReference type="ChEBI" id="CHEBI:15377"/>
        <dbReference type="ChEBI" id="CHEBI:15378"/>
        <dbReference type="ChEBI" id="CHEBI:37565"/>
        <dbReference type="ChEBI" id="CHEBI:43474"/>
        <dbReference type="ChEBI" id="CHEBI:58189"/>
        <dbReference type="EC" id="3.6.5.n1"/>
    </reaction>
</comment>
<dbReference type="SUPFAM" id="SSF50447">
    <property type="entry name" value="Translation proteins"/>
    <property type="match status" value="1"/>
</dbReference>
<dbReference type="HAMAP" id="MF_00071">
    <property type="entry name" value="LepA"/>
    <property type="match status" value="1"/>
</dbReference>
<comment type="function">
    <text evidence="8">Promotes mitochondrial protein synthesis. May act as a fidelity factor of the translation reaction, by catalyzing a one-codon backward translocation of tRNAs on improperly translocated ribosomes. Binds to mitochondrial ribosomes in a GTP-dependent manner.</text>
</comment>
<keyword evidence="5 8" id="KW-0496">Mitochondrion</keyword>
<dbReference type="Pfam" id="PF00679">
    <property type="entry name" value="EFG_C"/>
    <property type="match status" value="1"/>
</dbReference>
<keyword evidence="4 8" id="KW-0378">Hydrolase</keyword>
<dbReference type="Gene3D" id="3.30.70.240">
    <property type="match status" value="1"/>
</dbReference>
<protein>
    <recommendedName>
        <fullName evidence="8">Translation factor GUF1 homolog, mitochondrial</fullName>
        <ecNumber evidence="8">3.6.5.n1</ecNumber>
    </recommendedName>
    <alternativeName>
        <fullName evidence="8">Elongation factor 4 homolog</fullName>
        <shortName evidence="8">EF-4</shortName>
    </alternativeName>
    <alternativeName>
        <fullName evidence="8">GTPase GUF1 homolog</fullName>
    </alternativeName>
    <alternativeName>
        <fullName evidence="8">Ribosomal back-translocase</fullName>
    </alternativeName>
</protein>
<dbReference type="CDD" id="cd01890">
    <property type="entry name" value="LepA"/>
    <property type="match status" value="1"/>
</dbReference>
<evidence type="ECO:0000256" key="8">
    <source>
        <dbReference type="HAMAP-Rule" id="MF_03137"/>
    </source>
</evidence>
<dbReference type="Gene3D" id="3.40.50.300">
    <property type="entry name" value="P-loop containing nucleotide triphosphate hydrolases"/>
    <property type="match status" value="1"/>
</dbReference>
<dbReference type="InterPro" id="IPR035647">
    <property type="entry name" value="EFG_III/V"/>
</dbReference>
<feature type="binding site" evidence="8">
    <location>
        <begin position="80"/>
        <end position="87"/>
    </location>
    <ligand>
        <name>GTP</name>
        <dbReference type="ChEBI" id="CHEBI:37565"/>
    </ligand>
</feature>
<evidence type="ECO:0000256" key="3">
    <source>
        <dbReference type="ARBA" id="ARBA00022792"/>
    </source>
</evidence>
<dbReference type="InterPro" id="IPR005225">
    <property type="entry name" value="Small_GTP-bd"/>
</dbReference>
<dbReference type="InterPro" id="IPR006297">
    <property type="entry name" value="EF-4"/>
</dbReference>
<proteinExistence type="inferred from homology"/>
<dbReference type="Pfam" id="PF00009">
    <property type="entry name" value="GTP_EFTU"/>
    <property type="match status" value="1"/>
</dbReference>
<dbReference type="FunFam" id="3.30.70.240:FF:000007">
    <property type="entry name" value="Translation factor GUF1, mitochondrial"/>
    <property type="match status" value="1"/>
</dbReference>
<dbReference type="GO" id="GO:0097177">
    <property type="term" value="F:mitochondrial ribosome binding"/>
    <property type="evidence" value="ECO:0007669"/>
    <property type="project" value="TreeGrafter"/>
</dbReference>
<dbReference type="PANTHER" id="PTHR43512">
    <property type="entry name" value="TRANSLATION FACTOR GUF1-RELATED"/>
    <property type="match status" value="1"/>
</dbReference>
<dbReference type="InterPro" id="IPR000795">
    <property type="entry name" value="T_Tr_GTP-bd_dom"/>
</dbReference>
<dbReference type="InterPro" id="IPR038363">
    <property type="entry name" value="LepA_C_sf"/>
</dbReference>
<dbReference type="InterPro" id="IPR013842">
    <property type="entry name" value="LepA_CTD"/>
</dbReference>
<feature type="domain" description="Tr-type G" evidence="9">
    <location>
        <begin position="71"/>
        <end position="252"/>
    </location>
</feature>
<dbReference type="PROSITE" id="PS51722">
    <property type="entry name" value="G_TR_2"/>
    <property type="match status" value="1"/>
</dbReference>
<dbReference type="Gene3D" id="2.40.30.10">
    <property type="entry name" value="Translation factors"/>
    <property type="match status" value="1"/>
</dbReference>
<dbReference type="FunFam" id="2.40.30.10:FF:000015">
    <property type="entry name" value="Translation factor GUF1, mitochondrial"/>
    <property type="match status" value="1"/>
</dbReference>
<evidence type="ECO:0000313" key="11">
    <source>
        <dbReference type="Proteomes" id="UP001186944"/>
    </source>
</evidence>
<keyword evidence="7 8" id="KW-0472">Membrane</keyword>
<dbReference type="Pfam" id="PF03144">
    <property type="entry name" value="GTP_EFTU_D2"/>
    <property type="match status" value="1"/>
</dbReference>
<dbReference type="FunFam" id="3.30.70.870:FF:000004">
    <property type="entry name" value="Translation factor GUF1, mitochondrial"/>
    <property type="match status" value="1"/>
</dbReference>
<evidence type="ECO:0000256" key="1">
    <source>
        <dbReference type="ARBA" id="ARBA00005454"/>
    </source>
</evidence>
<dbReference type="InterPro" id="IPR004161">
    <property type="entry name" value="EFTu-like_2"/>
</dbReference>
<dbReference type="Gene3D" id="3.30.70.870">
    <property type="entry name" value="Elongation Factor G (Translational Gtpase), domain 3"/>
    <property type="match status" value="1"/>
</dbReference>
<dbReference type="FunFam" id="3.30.70.2570:FF:000001">
    <property type="entry name" value="Translation factor GUF1, mitochondrial"/>
    <property type="match status" value="1"/>
</dbReference>
<dbReference type="GO" id="GO:0006412">
    <property type="term" value="P:translation"/>
    <property type="evidence" value="ECO:0007669"/>
    <property type="project" value="UniProtKB-KW"/>
</dbReference>
<dbReference type="EMBL" id="VSWD01000006">
    <property type="protein sequence ID" value="KAK3100187.1"/>
    <property type="molecule type" value="Genomic_DNA"/>
</dbReference>
<comment type="similarity">
    <text evidence="1">Belongs to the TRAFAC class translation factor GTPase superfamily. Classic translation factor GTPase family. LepA subfamily.</text>
</comment>
<dbReference type="NCBIfam" id="TIGR00231">
    <property type="entry name" value="small_GTP"/>
    <property type="match status" value="1"/>
</dbReference>
<keyword evidence="3 8" id="KW-0999">Mitochondrion inner membrane</keyword>
<dbReference type="GO" id="GO:0005525">
    <property type="term" value="F:GTP binding"/>
    <property type="evidence" value="ECO:0007669"/>
    <property type="project" value="UniProtKB-UniRule"/>
</dbReference>
<dbReference type="GO" id="GO:0003924">
    <property type="term" value="F:GTPase activity"/>
    <property type="evidence" value="ECO:0007669"/>
    <property type="project" value="UniProtKB-UniRule"/>
</dbReference>
<dbReference type="GO" id="GO:0045727">
    <property type="term" value="P:positive regulation of translation"/>
    <property type="evidence" value="ECO:0007669"/>
    <property type="project" value="UniProtKB-UniRule"/>
</dbReference>
<dbReference type="EC" id="3.6.5.n1" evidence="8"/>
<dbReference type="NCBIfam" id="TIGR01393">
    <property type="entry name" value="lepA"/>
    <property type="match status" value="1"/>
</dbReference>
<dbReference type="Pfam" id="PF06421">
    <property type="entry name" value="LepA_C"/>
    <property type="match status" value="1"/>
</dbReference>
<dbReference type="InterPro" id="IPR031157">
    <property type="entry name" value="G_TR_CS"/>
</dbReference>
<dbReference type="SUPFAM" id="SSF54980">
    <property type="entry name" value="EF-G C-terminal domain-like"/>
    <property type="match status" value="2"/>
</dbReference>
<dbReference type="InterPro" id="IPR000640">
    <property type="entry name" value="EFG_V-like"/>
</dbReference>
<keyword evidence="2 8" id="KW-0547">Nucleotide-binding</keyword>
<dbReference type="CDD" id="cd03699">
    <property type="entry name" value="EF4_II"/>
    <property type="match status" value="1"/>
</dbReference>
<dbReference type="CDD" id="cd03709">
    <property type="entry name" value="lepA_C"/>
    <property type="match status" value="1"/>
</dbReference>
<evidence type="ECO:0000256" key="6">
    <source>
        <dbReference type="ARBA" id="ARBA00023134"/>
    </source>
</evidence>
<comment type="similarity">
    <text evidence="8">Belongs to the GTP-binding elongation factor family. LepA subfamily.</text>
</comment>
<evidence type="ECO:0000256" key="2">
    <source>
        <dbReference type="ARBA" id="ARBA00022741"/>
    </source>
</evidence>
<dbReference type="InterPro" id="IPR027417">
    <property type="entry name" value="P-loop_NTPase"/>
</dbReference>
<dbReference type="SUPFAM" id="SSF52540">
    <property type="entry name" value="P-loop containing nucleoside triphosphate hydrolases"/>
    <property type="match status" value="1"/>
</dbReference>
<feature type="binding site" evidence="8">
    <location>
        <begin position="145"/>
        <end position="149"/>
    </location>
    <ligand>
        <name>GTP</name>
        <dbReference type="ChEBI" id="CHEBI:37565"/>
    </ligand>
</feature>
<dbReference type="Proteomes" id="UP001186944">
    <property type="component" value="Unassembled WGS sequence"/>
</dbReference>
<dbReference type="Gene3D" id="3.30.70.2570">
    <property type="entry name" value="Elongation factor 4, C-terminal domain"/>
    <property type="match status" value="1"/>
</dbReference>
<evidence type="ECO:0000259" key="9">
    <source>
        <dbReference type="PROSITE" id="PS51722"/>
    </source>
</evidence>
<dbReference type="PROSITE" id="PS00301">
    <property type="entry name" value="G_TR_1"/>
    <property type="match status" value="1"/>
</dbReference>
<name>A0AA88Y959_PINIB</name>
<sequence>MMLKSNLKMRLCKRHLQKLQQCIGTEKYRVDREYSFTGLTYQVLKRLYATSGEKAIFNKEVKIDVSQYPPERVRNFSIIAHVDHGKSTLADRLLEITGTISSRQKNEQVLDRLQVERERGITVKAQTASLFYTYKGENYLLNLVDTPGHVDFNYEVARSLAACQGVILLVDANQGVQAQTVANMFLAWESDLEIIPVLNKIDLPYADPEAVAKQIGNLLPVEESDILKISAKTGLGVEEVLKTVIEKIPPPVSDWEKPAKALLFDSYFENYKGVICNLAIIDGAIHKGDKIIAHSTQREYVVQNIGILYPKETPTDVLYGGQVGYITAGIKTSSEAVVGDTFYLKDSPVEPLPGFKPAKPMVFAGIFPPDQSQLSFLRDAINKLVLNDSSVSVDLDSSASLGQGWRLGFLGLLHMDVFQQRLEQEFNASVIVTAPNIPYKVKIQGAKYIKQYGSDEITVLNPCRMPDSSVITEYQEPLVLATIIFPVEYIGAIINLVLERRGEQIEQTQLDNTRVLMKVKFPLNEILVDFFDILKSITSGYASFDYEDFGYQVSEMSKVSFFLNDVEVEDMTMICHISKARNMAKKICAKLKEKIPRQLFKVSVKGKVGSQIIAREDINALRKDVTAKCYGGDITRKNKLLAKQAEGKKKMRQIGSITVPKNVFIDIVRKD</sequence>
<evidence type="ECO:0000256" key="4">
    <source>
        <dbReference type="ARBA" id="ARBA00022801"/>
    </source>
</evidence>
<dbReference type="GO" id="GO:0005759">
    <property type="term" value="C:mitochondrial matrix"/>
    <property type="evidence" value="ECO:0007669"/>
    <property type="project" value="UniProtKB-UniRule"/>
</dbReference>
<gene>
    <name evidence="10" type="ORF">FSP39_015946</name>
</gene>
<dbReference type="FunFam" id="3.40.50.300:FF:000078">
    <property type="entry name" value="Elongation factor 4"/>
    <property type="match status" value="1"/>
</dbReference>
<dbReference type="PRINTS" id="PR00315">
    <property type="entry name" value="ELONGATNFCT"/>
</dbReference>
<evidence type="ECO:0000313" key="10">
    <source>
        <dbReference type="EMBL" id="KAK3100187.1"/>
    </source>
</evidence>
<reference evidence="10" key="1">
    <citation type="submission" date="2019-08" db="EMBL/GenBank/DDBJ databases">
        <title>The improved chromosome-level genome for the pearl oyster Pinctada fucata martensii using PacBio sequencing and Hi-C.</title>
        <authorList>
            <person name="Zheng Z."/>
        </authorList>
    </citation>
    <scope>NUCLEOTIDE SEQUENCE</scope>
    <source>
        <strain evidence="10">ZZ-2019</strain>
        <tissue evidence="10">Adductor muscle</tissue>
    </source>
</reference>
<accession>A0AA88Y959</accession>
<comment type="subcellular location">
    <subcellularLocation>
        <location evidence="8">Mitochondrion inner membrane</location>
        <topology evidence="8">Peripheral membrane protein</topology>
        <orientation evidence="8">Matrix side</orientation>
    </subcellularLocation>
</comment>
<feature type="binding site" evidence="8">
    <location>
        <begin position="199"/>
        <end position="202"/>
    </location>
    <ligand>
        <name>GTP</name>
        <dbReference type="ChEBI" id="CHEBI:37565"/>
    </ligand>
</feature>